<keyword evidence="2" id="KW-0238">DNA-binding</keyword>
<accession>A0ABW4SNT8</accession>
<organism evidence="5 6">
    <name type="scientific">Nonomuraea mangrovi</name>
    <dbReference type="NCBI Taxonomy" id="2316207"/>
    <lineage>
        <taxon>Bacteria</taxon>
        <taxon>Bacillati</taxon>
        <taxon>Actinomycetota</taxon>
        <taxon>Actinomycetes</taxon>
        <taxon>Streptosporangiales</taxon>
        <taxon>Streptosporangiaceae</taxon>
        <taxon>Nonomuraea</taxon>
    </lineage>
</organism>
<dbReference type="Gene3D" id="1.10.10.60">
    <property type="entry name" value="Homeodomain-like"/>
    <property type="match status" value="1"/>
</dbReference>
<dbReference type="EMBL" id="JBHUFV010000013">
    <property type="protein sequence ID" value="MFD1931247.1"/>
    <property type="molecule type" value="Genomic_DNA"/>
</dbReference>
<evidence type="ECO:0000256" key="3">
    <source>
        <dbReference type="ARBA" id="ARBA00023163"/>
    </source>
</evidence>
<dbReference type="SMART" id="SM00342">
    <property type="entry name" value="HTH_ARAC"/>
    <property type="match status" value="1"/>
</dbReference>
<comment type="caution">
    <text evidence="5">The sequence shown here is derived from an EMBL/GenBank/DDBJ whole genome shotgun (WGS) entry which is preliminary data.</text>
</comment>
<keyword evidence="3" id="KW-0804">Transcription</keyword>
<feature type="domain" description="HTH araC/xylS-type" evidence="4">
    <location>
        <begin position="153"/>
        <end position="250"/>
    </location>
</feature>
<keyword evidence="6" id="KW-1185">Reference proteome</keyword>
<reference evidence="6" key="1">
    <citation type="journal article" date="2019" name="Int. J. Syst. Evol. Microbiol.">
        <title>The Global Catalogue of Microorganisms (GCM) 10K type strain sequencing project: providing services to taxonomists for standard genome sequencing and annotation.</title>
        <authorList>
            <consortium name="The Broad Institute Genomics Platform"/>
            <consortium name="The Broad Institute Genome Sequencing Center for Infectious Disease"/>
            <person name="Wu L."/>
            <person name="Ma J."/>
        </authorList>
    </citation>
    <scope>NUCLEOTIDE SEQUENCE [LARGE SCALE GENOMIC DNA]</scope>
    <source>
        <strain evidence="6">ICMP 6774ER</strain>
    </source>
</reference>
<dbReference type="InterPro" id="IPR018060">
    <property type="entry name" value="HTH_AraC"/>
</dbReference>
<evidence type="ECO:0000256" key="1">
    <source>
        <dbReference type="ARBA" id="ARBA00023015"/>
    </source>
</evidence>
<dbReference type="PANTHER" id="PTHR46796:SF15">
    <property type="entry name" value="BLL1074 PROTEIN"/>
    <property type="match status" value="1"/>
</dbReference>
<dbReference type="InterPro" id="IPR050204">
    <property type="entry name" value="AraC_XylS_family_regulators"/>
</dbReference>
<evidence type="ECO:0000259" key="4">
    <source>
        <dbReference type="PROSITE" id="PS01124"/>
    </source>
</evidence>
<keyword evidence="1" id="KW-0805">Transcription regulation</keyword>
<evidence type="ECO:0000256" key="2">
    <source>
        <dbReference type="ARBA" id="ARBA00023125"/>
    </source>
</evidence>
<sequence length="256" mass="26453">MAALTAHAAPGWQGTTTLRPGRLTFTGAAGSTGAHAHAAVQILLVHSAQVELSDARGSRCPVQAAIIPTRARHALHAHPGATATMIYLDPAGAAARHLTTQLDGGDHDRVEGWVAAARSALPSTALTEQGSGTLAALLDGWAVPAPARHPVLQAAADLVPQLLVGPVRLTALADAVGLSASRLGHLFTAELGLPFPAYLRWARLRRAAELAQRGASLTQAAHCAGFADSSHLTRTCREMFGLAPSRLLHAIRPGTA</sequence>
<evidence type="ECO:0000313" key="5">
    <source>
        <dbReference type="EMBL" id="MFD1931247.1"/>
    </source>
</evidence>
<dbReference type="PANTHER" id="PTHR46796">
    <property type="entry name" value="HTH-TYPE TRANSCRIPTIONAL ACTIVATOR RHAS-RELATED"/>
    <property type="match status" value="1"/>
</dbReference>
<dbReference type="RefSeq" id="WP_379570432.1">
    <property type="nucleotide sequence ID" value="NZ_JBHUFV010000013.1"/>
</dbReference>
<dbReference type="PROSITE" id="PS01124">
    <property type="entry name" value="HTH_ARAC_FAMILY_2"/>
    <property type="match status" value="1"/>
</dbReference>
<dbReference type="Proteomes" id="UP001597368">
    <property type="component" value="Unassembled WGS sequence"/>
</dbReference>
<evidence type="ECO:0000313" key="6">
    <source>
        <dbReference type="Proteomes" id="UP001597368"/>
    </source>
</evidence>
<dbReference type="SUPFAM" id="SSF46689">
    <property type="entry name" value="Homeodomain-like"/>
    <property type="match status" value="1"/>
</dbReference>
<dbReference type="Pfam" id="PF12833">
    <property type="entry name" value="HTH_18"/>
    <property type="match status" value="1"/>
</dbReference>
<gene>
    <name evidence="5" type="ORF">ACFSKW_07150</name>
</gene>
<protein>
    <submittedName>
        <fullName evidence="5">Helix-turn-helix transcriptional regulator</fullName>
    </submittedName>
</protein>
<dbReference type="InterPro" id="IPR009057">
    <property type="entry name" value="Homeodomain-like_sf"/>
</dbReference>
<proteinExistence type="predicted"/>
<name>A0ABW4SNT8_9ACTN</name>